<evidence type="ECO:0000256" key="1">
    <source>
        <dbReference type="SAM" id="MobiDB-lite"/>
    </source>
</evidence>
<dbReference type="Proteomes" id="UP001237784">
    <property type="component" value="Unassembled WGS sequence"/>
</dbReference>
<evidence type="ECO:0000259" key="2">
    <source>
        <dbReference type="Pfam" id="PF00149"/>
    </source>
</evidence>
<dbReference type="Proteomes" id="UP001240561">
    <property type="component" value="Unassembled WGS sequence"/>
</dbReference>
<dbReference type="PANTHER" id="PTHR32440:SF11">
    <property type="entry name" value="METALLOPHOSPHOESTERASE DOMAIN-CONTAINING PROTEIN"/>
    <property type="match status" value="1"/>
</dbReference>
<feature type="compositionally biased region" description="Low complexity" evidence="1">
    <location>
        <begin position="19"/>
        <end position="28"/>
    </location>
</feature>
<gene>
    <name evidence="3" type="ORF">QP177_06620</name>
    <name evidence="4" type="ORF">QP355_06360</name>
    <name evidence="5" type="ORF">QP372_06395</name>
</gene>
<dbReference type="InterPro" id="IPR029052">
    <property type="entry name" value="Metallo-depent_PP-like"/>
</dbReference>
<evidence type="ECO:0000313" key="3">
    <source>
        <dbReference type="EMBL" id="MDK6696232.1"/>
    </source>
</evidence>
<sequence>MSEIAESTNSDESKVLPTSESANSSESANLPMSISARLGKLQFHLSGKFRVLQFADVQDAPKISKDTIRLIESACDAVKPDIVIFTGNQIAGYVKDFADTFVRRRWSSEAFDSSSGRFSDNYSPKDESYAEKLDATRKKVIEHIKRMVQPLEDRSIPWALTYGNHDFQCGLSNEELDSLYQEFKGCMNRSSQNKSNNYDSSSCNVAALQSTKCILPNQIIFPCEAGTFALPVMDVNQENVIFSLVLVNSGDYEKSGGYGKPSDKALDFLRNLPKLSPPKFCVFQHFPLPQYYGLMREVSKDYASQEHAIEGYRRFAGKYYALDDNRVLPDGYLGEGVSCPDKDSGEYDILQKIGTFAFCAGHDHRNAFAGRCKDSDMLLMSTATCGFGSYGPAASKCGARLIEFDIRHPYEPRTQMLEFGDLVGKPSSKKAYTYGLNADCDHDLPEVDLLQKPSLFARLLRRWRSRAAK</sequence>
<name>A0AAW6YH65_GARVA</name>
<reference evidence="7 8" key="1">
    <citation type="submission" date="2023-05" db="EMBL/GenBank/DDBJ databases">
        <title>Cataloging the Phylogenetic Diversity of Human Bladder Bacteria.</title>
        <authorList>
            <person name="Du J."/>
        </authorList>
    </citation>
    <scope>NUCLEOTIDE SEQUENCE</scope>
    <source>
        <strain evidence="5">UMB6789</strain>
        <strain evidence="4 7">UMB6972</strain>
        <strain evidence="3 8">UMB9230</strain>
    </source>
</reference>
<evidence type="ECO:0000313" key="6">
    <source>
        <dbReference type="Proteomes" id="UP001237784"/>
    </source>
</evidence>
<dbReference type="GO" id="GO:0005737">
    <property type="term" value="C:cytoplasm"/>
    <property type="evidence" value="ECO:0007669"/>
    <property type="project" value="TreeGrafter"/>
</dbReference>
<dbReference type="EMBL" id="JASOLZ010000010">
    <property type="protein sequence ID" value="MDK6862259.1"/>
    <property type="molecule type" value="Genomic_DNA"/>
</dbReference>
<evidence type="ECO:0000313" key="7">
    <source>
        <dbReference type="Proteomes" id="UP001238969"/>
    </source>
</evidence>
<feature type="compositionally biased region" description="Polar residues" evidence="1">
    <location>
        <begin position="1"/>
        <end position="10"/>
    </location>
</feature>
<evidence type="ECO:0000313" key="8">
    <source>
        <dbReference type="Proteomes" id="UP001240561"/>
    </source>
</evidence>
<dbReference type="SUPFAM" id="SSF56300">
    <property type="entry name" value="Metallo-dependent phosphatases"/>
    <property type="match status" value="1"/>
</dbReference>
<evidence type="ECO:0000313" key="4">
    <source>
        <dbReference type="EMBL" id="MDK6862259.1"/>
    </source>
</evidence>
<dbReference type="Proteomes" id="UP001238969">
    <property type="component" value="Unassembled WGS sequence"/>
</dbReference>
<dbReference type="AlphaFoldDB" id="A0AAW6YH65"/>
<dbReference type="RefSeq" id="WP_004111947.1">
    <property type="nucleotide sequence ID" value="NZ_CP083171.1"/>
</dbReference>
<dbReference type="GO" id="GO:0016788">
    <property type="term" value="F:hydrolase activity, acting on ester bonds"/>
    <property type="evidence" value="ECO:0007669"/>
    <property type="project" value="TreeGrafter"/>
</dbReference>
<feature type="domain" description="Calcineurin-like phosphoesterase" evidence="2">
    <location>
        <begin position="49"/>
        <end position="296"/>
    </location>
</feature>
<proteinExistence type="predicted"/>
<dbReference type="Pfam" id="PF00149">
    <property type="entry name" value="Metallophos"/>
    <property type="match status" value="1"/>
</dbReference>
<organism evidence="5 6">
    <name type="scientific">Gardnerella vaginalis</name>
    <dbReference type="NCBI Taxonomy" id="2702"/>
    <lineage>
        <taxon>Bacteria</taxon>
        <taxon>Bacillati</taxon>
        <taxon>Actinomycetota</taxon>
        <taxon>Actinomycetes</taxon>
        <taxon>Bifidobacteriales</taxon>
        <taxon>Bifidobacteriaceae</taxon>
        <taxon>Gardnerella</taxon>
    </lineage>
</organism>
<dbReference type="Gene3D" id="3.60.21.10">
    <property type="match status" value="1"/>
</dbReference>
<protein>
    <submittedName>
        <fullName evidence="5">Metallophosphoesterase</fullName>
    </submittedName>
</protein>
<dbReference type="EMBL" id="JASOGJ010000016">
    <property type="protein sequence ID" value="MDK6696232.1"/>
    <property type="molecule type" value="Genomic_DNA"/>
</dbReference>
<dbReference type="EMBL" id="JASOME010000010">
    <property type="protein sequence ID" value="MDK7064135.1"/>
    <property type="molecule type" value="Genomic_DNA"/>
</dbReference>
<accession>A0AAW6YH65</accession>
<dbReference type="InterPro" id="IPR004843">
    <property type="entry name" value="Calcineurin-like_PHP"/>
</dbReference>
<comment type="caution">
    <text evidence="5">The sequence shown here is derived from an EMBL/GenBank/DDBJ whole genome shotgun (WGS) entry which is preliminary data.</text>
</comment>
<dbReference type="PANTHER" id="PTHR32440">
    <property type="entry name" value="PHOSPHATASE DCR2-RELATED-RELATED"/>
    <property type="match status" value="1"/>
</dbReference>
<evidence type="ECO:0000313" key="5">
    <source>
        <dbReference type="EMBL" id="MDK7064135.1"/>
    </source>
</evidence>
<feature type="region of interest" description="Disordered" evidence="1">
    <location>
        <begin position="1"/>
        <end position="28"/>
    </location>
</feature>